<dbReference type="RefSeq" id="WP_056937208.1">
    <property type="nucleotide sequence ID" value="NZ_AZFN01000009.1"/>
</dbReference>
<dbReference type="Gene3D" id="4.10.80.30">
    <property type="entry name" value="DNA polymerase, domain 6"/>
    <property type="match status" value="1"/>
</dbReference>
<dbReference type="Pfam" id="PF01832">
    <property type="entry name" value="Glucosaminidase"/>
    <property type="match status" value="1"/>
</dbReference>
<dbReference type="PRINTS" id="PR01002">
    <property type="entry name" value="FLGFLGJ"/>
</dbReference>
<evidence type="ECO:0000313" key="6">
    <source>
        <dbReference type="Proteomes" id="UP000051739"/>
    </source>
</evidence>
<dbReference type="AlphaFoldDB" id="A0A0R1VAY9"/>
<comment type="similarity">
    <text evidence="1">Belongs to the glycosyl hydrolase 73 family.</text>
</comment>
<feature type="domain" description="Mannosyl-glycoprotein endo-beta-N-acetylglucosamidase-like" evidence="4">
    <location>
        <begin position="156"/>
        <end position="310"/>
    </location>
</feature>
<proteinExistence type="inferred from homology"/>
<gene>
    <name evidence="5" type="ORF">FC60_GL001797</name>
</gene>
<evidence type="ECO:0000256" key="3">
    <source>
        <dbReference type="SAM" id="MobiDB-lite"/>
    </source>
</evidence>
<keyword evidence="2" id="KW-0378">Hydrolase</keyword>
<dbReference type="PANTHER" id="PTHR33308:SF9">
    <property type="entry name" value="PEPTIDOGLYCAN HYDROLASE FLGJ"/>
    <property type="match status" value="1"/>
</dbReference>
<organism evidence="5 6">
    <name type="scientific">Limosilactobacillus gastricus DSM 16045</name>
    <dbReference type="NCBI Taxonomy" id="1423749"/>
    <lineage>
        <taxon>Bacteria</taxon>
        <taxon>Bacillati</taxon>
        <taxon>Bacillota</taxon>
        <taxon>Bacilli</taxon>
        <taxon>Lactobacillales</taxon>
        <taxon>Lactobacillaceae</taxon>
        <taxon>Limosilactobacillus</taxon>
    </lineage>
</organism>
<sequence>MKQFYGLMMMGILVGSLNAKPVNASKNVPASSISFSDQSSSTHQQDQLTWFYEGIDDYLHDRKRDYHDETAHRWYERGRQLAKDWQKEHPQVKSPTLNDIQPSQTEPTQVESKAQVIETTPPLPIQSANDLNPIEEATTSSSSEVQESDDAEVYPRLKAPLSHEQAEFIKTLARDAIPIGKRYDLYPSIMMAQAILESNWDQSKLARQSHNLFGVKGDFQGNSVMMPTNEHLDGANQVINGQFKHYPNVEAALIDYAMVMDQPIYQNVHRSHSKNYQSAIKSLTGVYATDPHYHQKLDQLIRSYHLDKYDHDQQSSSTNRYPATITTDDHKKVSSSLSKTSWNWQWPMLGGMGSVGVIGLIRRFWF</sequence>
<feature type="compositionally biased region" description="Polar residues" evidence="3">
    <location>
        <begin position="93"/>
        <end position="112"/>
    </location>
</feature>
<reference evidence="5 6" key="1">
    <citation type="journal article" date="2015" name="Genome Announc.">
        <title>Expanding the biotechnology potential of lactobacilli through comparative genomics of 213 strains and associated genera.</title>
        <authorList>
            <person name="Sun Z."/>
            <person name="Harris H.M."/>
            <person name="McCann A."/>
            <person name="Guo C."/>
            <person name="Argimon S."/>
            <person name="Zhang W."/>
            <person name="Yang X."/>
            <person name="Jeffery I.B."/>
            <person name="Cooney J.C."/>
            <person name="Kagawa T.F."/>
            <person name="Liu W."/>
            <person name="Song Y."/>
            <person name="Salvetti E."/>
            <person name="Wrobel A."/>
            <person name="Rasinkangas P."/>
            <person name="Parkhill J."/>
            <person name="Rea M.C."/>
            <person name="O'Sullivan O."/>
            <person name="Ritari J."/>
            <person name="Douillard F.P."/>
            <person name="Paul Ross R."/>
            <person name="Yang R."/>
            <person name="Briner A.E."/>
            <person name="Felis G.E."/>
            <person name="de Vos W.M."/>
            <person name="Barrangou R."/>
            <person name="Klaenhammer T.R."/>
            <person name="Caufield P.W."/>
            <person name="Cui Y."/>
            <person name="Zhang H."/>
            <person name="O'Toole P.W."/>
        </authorList>
    </citation>
    <scope>NUCLEOTIDE SEQUENCE [LARGE SCALE GENOMIC DNA]</scope>
    <source>
        <strain evidence="5 6">DSM 16045</strain>
    </source>
</reference>
<dbReference type="Gene3D" id="1.10.530.10">
    <property type="match status" value="1"/>
</dbReference>
<dbReference type="InterPro" id="IPR002901">
    <property type="entry name" value="MGlyc_endo_b_GlcNAc-like_dom"/>
</dbReference>
<dbReference type="PATRIC" id="fig|1423749.3.peg.1858"/>
<dbReference type="EMBL" id="AZFN01000009">
    <property type="protein sequence ID" value="KRM02621.1"/>
    <property type="molecule type" value="Genomic_DNA"/>
</dbReference>
<comment type="caution">
    <text evidence="5">The sequence shown here is derived from an EMBL/GenBank/DDBJ whole genome shotgun (WGS) entry which is preliminary data.</text>
</comment>
<feature type="region of interest" description="Disordered" evidence="3">
    <location>
        <begin position="85"/>
        <end position="130"/>
    </location>
</feature>
<dbReference type="InterPro" id="IPR051056">
    <property type="entry name" value="Glycosyl_Hydrolase_73"/>
</dbReference>
<evidence type="ECO:0000259" key="4">
    <source>
        <dbReference type="SMART" id="SM00047"/>
    </source>
</evidence>
<dbReference type="GO" id="GO:0004040">
    <property type="term" value="F:amidase activity"/>
    <property type="evidence" value="ECO:0007669"/>
    <property type="project" value="InterPro"/>
</dbReference>
<name>A0A0R1VAY9_9LACO</name>
<evidence type="ECO:0000256" key="1">
    <source>
        <dbReference type="ARBA" id="ARBA00010266"/>
    </source>
</evidence>
<accession>A0A0R1VAY9</accession>
<protein>
    <recommendedName>
        <fullName evidence="4">Mannosyl-glycoprotein endo-beta-N-acetylglucosamidase-like domain-containing protein</fullName>
    </recommendedName>
</protein>
<dbReference type="SMART" id="SM00047">
    <property type="entry name" value="LYZ2"/>
    <property type="match status" value="1"/>
</dbReference>
<dbReference type="PANTHER" id="PTHR33308">
    <property type="entry name" value="PEPTIDOGLYCAN HYDROLASE FLGJ"/>
    <property type="match status" value="1"/>
</dbReference>
<evidence type="ECO:0000256" key="2">
    <source>
        <dbReference type="ARBA" id="ARBA00022801"/>
    </source>
</evidence>
<keyword evidence="6" id="KW-1185">Reference proteome</keyword>
<evidence type="ECO:0000313" key="5">
    <source>
        <dbReference type="EMBL" id="KRM02621.1"/>
    </source>
</evidence>
<dbReference type="Proteomes" id="UP000051739">
    <property type="component" value="Unassembled WGS sequence"/>
</dbReference>